<evidence type="ECO:0000313" key="3">
    <source>
        <dbReference type="Proteomes" id="UP001146351"/>
    </source>
</evidence>
<dbReference type="Proteomes" id="UP001146351">
    <property type="component" value="Unassembled WGS sequence"/>
</dbReference>
<organism evidence="2 3">
    <name type="scientific">Penicillium capsulatum</name>
    <dbReference type="NCBI Taxonomy" id="69766"/>
    <lineage>
        <taxon>Eukaryota</taxon>
        <taxon>Fungi</taxon>
        <taxon>Dikarya</taxon>
        <taxon>Ascomycota</taxon>
        <taxon>Pezizomycotina</taxon>
        <taxon>Eurotiomycetes</taxon>
        <taxon>Eurotiomycetidae</taxon>
        <taxon>Eurotiales</taxon>
        <taxon>Aspergillaceae</taxon>
        <taxon>Penicillium</taxon>
    </lineage>
</organism>
<comment type="caution">
    <text evidence="2">The sequence shown here is derived from an EMBL/GenBank/DDBJ whole genome shotgun (WGS) entry which is preliminary data.</text>
</comment>
<evidence type="ECO:0000256" key="1">
    <source>
        <dbReference type="SAM" id="MobiDB-lite"/>
    </source>
</evidence>
<feature type="region of interest" description="Disordered" evidence="1">
    <location>
        <begin position="22"/>
        <end position="45"/>
    </location>
</feature>
<proteinExistence type="predicted"/>
<reference evidence="2" key="2">
    <citation type="journal article" date="2023" name="IMA Fungus">
        <title>Comparative genomic study of the Penicillium genus elucidates a diverse pangenome and 15 lateral gene transfer events.</title>
        <authorList>
            <person name="Petersen C."/>
            <person name="Sorensen T."/>
            <person name="Nielsen M.R."/>
            <person name="Sondergaard T.E."/>
            <person name="Sorensen J.L."/>
            <person name="Fitzpatrick D.A."/>
            <person name="Frisvad J.C."/>
            <person name="Nielsen K.L."/>
        </authorList>
    </citation>
    <scope>NUCLEOTIDE SEQUENCE</scope>
    <source>
        <strain evidence="2">IBT 21917</strain>
    </source>
</reference>
<evidence type="ECO:0000313" key="2">
    <source>
        <dbReference type="EMBL" id="KAJ5179155.1"/>
    </source>
</evidence>
<sequence length="226" mass="23477">MKDADHASLPVLLSPSISFCSLTPPQDPHDPTAEPSAGLAGGSLVPSGQLAYRESRALQVDPPASLSTNIRARRSTTDHFMQKSIPPAWLWGIPALRASQSYKGKGPDPTGLVSGMSRSIPGTSNPNVTAPIGKLSPTIHSLLGHNVLACGSGGTSAALGRQVPVLKMGPARIPGDVLECPTSIFPDQPHRRLPCGKNVDDPGSPISPIHQEPKPPPGTRSLQGGI</sequence>
<keyword evidence="3" id="KW-1185">Reference proteome</keyword>
<reference evidence="2" key="1">
    <citation type="submission" date="2022-11" db="EMBL/GenBank/DDBJ databases">
        <authorList>
            <person name="Petersen C."/>
        </authorList>
    </citation>
    <scope>NUCLEOTIDE SEQUENCE</scope>
    <source>
        <strain evidence="2">IBT 21917</strain>
    </source>
</reference>
<feature type="region of interest" description="Disordered" evidence="1">
    <location>
        <begin position="183"/>
        <end position="226"/>
    </location>
</feature>
<dbReference type="AlphaFoldDB" id="A0A9W9LVL7"/>
<gene>
    <name evidence="2" type="ORF">N7492_002365</name>
</gene>
<dbReference type="EMBL" id="JAPQKO010000002">
    <property type="protein sequence ID" value="KAJ5179155.1"/>
    <property type="molecule type" value="Genomic_DNA"/>
</dbReference>
<accession>A0A9W9LVL7</accession>
<name>A0A9W9LVL7_9EURO</name>
<protein>
    <submittedName>
        <fullName evidence="2">Uncharacterized protein</fullName>
    </submittedName>
</protein>